<proteinExistence type="predicted"/>
<evidence type="ECO:0000313" key="3">
    <source>
        <dbReference type="Proteomes" id="UP000224963"/>
    </source>
</evidence>
<keyword evidence="3" id="KW-1185">Reference proteome</keyword>
<accession>A0A1D6X897</accession>
<reference evidence="2 3" key="1">
    <citation type="journal article" date="2016" name="FEMS Microbiol. Lett.">
        <title>Characterization of LysPBC4, a novel Bacillus cereus-specific endolysin of bacteriophage PBC4.</title>
        <authorList>
            <person name="Na H."/>
            <person name="Kong M."/>
            <person name="Ryu S."/>
        </authorList>
    </citation>
    <scope>NUCLEOTIDE SEQUENCE [LARGE SCALE GENOMIC DNA]</scope>
</reference>
<keyword evidence="1" id="KW-1133">Transmembrane helix</keyword>
<dbReference type="Proteomes" id="UP000224963">
    <property type="component" value="Segment"/>
</dbReference>
<dbReference type="PROSITE" id="PS51257">
    <property type="entry name" value="PROKAR_LIPOPROTEIN"/>
    <property type="match status" value="1"/>
</dbReference>
<evidence type="ECO:0000313" key="2">
    <source>
        <dbReference type="EMBL" id="AKQ08243.1"/>
    </source>
</evidence>
<keyword evidence="1" id="KW-0812">Transmembrane</keyword>
<gene>
    <name evidence="2" type="ORF">PBC4_051</name>
</gene>
<keyword evidence="1" id="KW-0472">Membrane</keyword>
<name>A0A1D6X897_9CAUD</name>
<organism evidence="2 3">
    <name type="scientific">Bacillus phage PBC4</name>
    <dbReference type="NCBI Taxonomy" id="1675028"/>
    <lineage>
        <taxon>Viruses</taxon>
        <taxon>Duplodnaviria</taxon>
        <taxon>Heunggongvirae</taxon>
        <taxon>Uroviricota</taxon>
        <taxon>Caudoviricetes</taxon>
        <taxon>Sejongvirinae</taxon>
        <taxon>Yihwangvirus</taxon>
        <taxon>Yihwangvirus PBC4</taxon>
    </lineage>
</organism>
<protein>
    <submittedName>
        <fullName evidence="2">Uncharacterized protein</fullName>
    </submittedName>
</protein>
<dbReference type="EMBL" id="KT070866">
    <property type="protein sequence ID" value="AKQ08243.1"/>
    <property type="molecule type" value="Genomic_DNA"/>
</dbReference>
<feature type="transmembrane region" description="Helical" evidence="1">
    <location>
        <begin position="20"/>
        <end position="53"/>
    </location>
</feature>
<evidence type="ECO:0000256" key="1">
    <source>
        <dbReference type="SAM" id="Phobius"/>
    </source>
</evidence>
<sequence length="59" mass="6601">MKKLIEWKNKHWNKIYSTSVELLSAIVMIGACMAVLQGNYPLATVGILIAIYGHLQAKK</sequence>